<reference evidence="2" key="1">
    <citation type="submission" date="2021-01" db="EMBL/GenBank/DDBJ databases">
        <authorList>
            <consortium name="Genoscope - CEA"/>
            <person name="William W."/>
        </authorList>
    </citation>
    <scope>NUCLEOTIDE SEQUENCE</scope>
</reference>
<feature type="transmembrane region" description="Helical" evidence="1">
    <location>
        <begin position="15"/>
        <end position="32"/>
    </location>
</feature>
<accession>A0A8S1SHE1</accession>
<sequence length="51" mass="6206">MKKSVDVQQMMLKHFSQLIYVRLFIKMILSAFKRKNVTHTRWKSLLTSQHE</sequence>
<name>A0A8S1SHE1_9CILI</name>
<dbReference type="AlphaFoldDB" id="A0A8S1SHE1"/>
<protein>
    <submittedName>
        <fullName evidence="2">Uncharacterized protein</fullName>
    </submittedName>
</protein>
<organism evidence="2 3">
    <name type="scientific">Paramecium pentaurelia</name>
    <dbReference type="NCBI Taxonomy" id="43138"/>
    <lineage>
        <taxon>Eukaryota</taxon>
        <taxon>Sar</taxon>
        <taxon>Alveolata</taxon>
        <taxon>Ciliophora</taxon>
        <taxon>Intramacronucleata</taxon>
        <taxon>Oligohymenophorea</taxon>
        <taxon>Peniculida</taxon>
        <taxon>Parameciidae</taxon>
        <taxon>Paramecium</taxon>
    </lineage>
</organism>
<dbReference type="Proteomes" id="UP000689195">
    <property type="component" value="Unassembled WGS sequence"/>
</dbReference>
<comment type="caution">
    <text evidence="2">The sequence shown here is derived from an EMBL/GenBank/DDBJ whole genome shotgun (WGS) entry which is preliminary data.</text>
</comment>
<keyword evidence="3" id="KW-1185">Reference proteome</keyword>
<keyword evidence="1" id="KW-0472">Membrane</keyword>
<keyword evidence="1" id="KW-0812">Transmembrane</keyword>
<dbReference type="EMBL" id="CAJJDO010000007">
    <property type="protein sequence ID" value="CAD8139180.1"/>
    <property type="molecule type" value="Genomic_DNA"/>
</dbReference>
<keyword evidence="1" id="KW-1133">Transmembrane helix</keyword>
<evidence type="ECO:0000313" key="3">
    <source>
        <dbReference type="Proteomes" id="UP000689195"/>
    </source>
</evidence>
<evidence type="ECO:0000313" key="2">
    <source>
        <dbReference type="EMBL" id="CAD8139180.1"/>
    </source>
</evidence>
<evidence type="ECO:0000256" key="1">
    <source>
        <dbReference type="SAM" id="Phobius"/>
    </source>
</evidence>
<gene>
    <name evidence="2" type="ORF">PPENT_87.1.T0070511</name>
</gene>
<proteinExistence type="predicted"/>